<comment type="caution">
    <text evidence="2">The sequence shown here is derived from an EMBL/GenBank/DDBJ whole genome shotgun (WGS) entry which is preliminary data.</text>
</comment>
<feature type="transmembrane region" description="Helical" evidence="1">
    <location>
        <begin position="155"/>
        <end position="171"/>
    </location>
</feature>
<gene>
    <name evidence="2" type="primary">spoIIIAB</name>
    <name evidence="2" type="ORF">H6A19_10770</name>
</gene>
<keyword evidence="1" id="KW-1133">Transmembrane helix</keyword>
<reference evidence="2 3" key="1">
    <citation type="journal article" date="2021" name="Sci. Rep.">
        <title>The distribution of antibiotic resistance genes in chicken gut microbiota commensals.</title>
        <authorList>
            <person name="Juricova H."/>
            <person name="Matiasovicova J."/>
            <person name="Kubasova T."/>
            <person name="Cejkova D."/>
            <person name="Rychlik I."/>
        </authorList>
    </citation>
    <scope>NUCLEOTIDE SEQUENCE [LARGE SCALE GENOMIC DNA]</scope>
    <source>
        <strain evidence="2 3">An435</strain>
    </source>
</reference>
<sequence>MFRSIMIFLMFLICTFIGFFLGENYKRRSIHLKEFQKALLLLNNEIIYANTPLPDALLEVSKKVSEPVSDIFSDMALALENGYTGSIYESFENAYEKIKEKINLTSDDNKIISDFFKTLGSSGVTGQDKIFKLTLDNIDINYKEARKFEKENIKLYRTLGLSIGAMLAIFFI</sequence>
<dbReference type="EMBL" id="JACJLL010000064">
    <property type="protein sequence ID" value="MBM6819813.1"/>
    <property type="molecule type" value="Genomic_DNA"/>
</dbReference>
<dbReference type="NCBIfam" id="TIGR02833">
    <property type="entry name" value="spore_III_AB"/>
    <property type="match status" value="1"/>
</dbReference>
<dbReference type="Proteomes" id="UP000767334">
    <property type="component" value="Unassembled WGS sequence"/>
</dbReference>
<evidence type="ECO:0000313" key="3">
    <source>
        <dbReference type="Proteomes" id="UP000767334"/>
    </source>
</evidence>
<evidence type="ECO:0000256" key="1">
    <source>
        <dbReference type="SAM" id="Phobius"/>
    </source>
</evidence>
<keyword evidence="3" id="KW-1185">Reference proteome</keyword>
<dbReference type="Pfam" id="PF09548">
    <property type="entry name" value="Spore_III_AB"/>
    <property type="match status" value="1"/>
</dbReference>
<keyword evidence="1" id="KW-0812">Transmembrane</keyword>
<evidence type="ECO:0000313" key="2">
    <source>
        <dbReference type="EMBL" id="MBM6819813.1"/>
    </source>
</evidence>
<dbReference type="InterPro" id="IPR014198">
    <property type="entry name" value="Spore_III_AB"/>
</dbReference>
<name>A0ABS2FIS2_9CLOT</name>
<organism evidence="2 3">
    <name type="scientific">Clostridium saudiense</name>
    <dbReference type="NCBI Taxonomy" id="1414720"/>
    <lineage>
        <taxon>Bacteria</taxon>
        <taxon>Bacillati</taxon>
        <taxon>Bacillota</taxon>
        <taxon>Clostridia</taxon>
        <taxon>Eubacteriales</taxon>
        <taxon>Clostridiaceae</taxon>
        <taxon>Clostridium</taxon>
    </lineage>
</organism>
<feature type="transmembrane region" description="Helical" evidence="1">
    <location>
        <begin position="6"/>
        <end position="25"/>
    </location>
</feature>
<accession>A0ABS2FIS2</accession>
<proteinExistence type="predicted"/>
<protein>
    <submittedName>
        <fullName evidence="2">Stage III sporulation protein AB</fullName>
    </submittedName>
</protein>
<dbReference type="PIRSF" id="PIRSF021435">
    <property type="entry name" value="SpoIIIAB"/>
    <property type="match status" value="1"/>
</dbReference>
<dbReference type="RefSeq" id="WP_195964220.1">
    <property type="nucleotide sequence ID" value="NZ_JACJLL010000064.1"/>
</dbReference>
<keyword evidence="1" id="KW-0472">Membrane</keyword>